<dbReference type="PANTHER" id="PTHR43280:SF28">
    <property type="entry name" value="HTH-TYPE TRANSCRIPTIONAL ACTIVATOR RHAS"/>
    <property type="match status" value="1"/>
</dbReference>
<dbReference type="InterPro" id="IPR018060">
    <property type="entry name" value="HTH_AraC"/>
</dbReference>
<organism evidence="5 6">
    <name type="scientific">Lucifera butyrica</name>
    <dbReference type="NCBI Taxonomy" id="1351585"/>
    <lineage>
        <taxon>Bacteria</taxon>
        <taxon>Bacillati</taxon>
        <taxon>Bacillota</taxon>
        <taxon>Negativicutes</taxon>
        <taxon>Veillonellales</taxon>
        <taxon>Veillonellaceae</taxon>
        <taxon>Lucifera</taxon>
    </lineage>
</organism>
<evidence type="ECO:0000313" key="6">
    <source>
        <dbReference type="Proteomes" id="UP000277811"/>
    </source>
</evidence>
<dbReference type="RefSeq" id="WP_122628536.1">
    <property type="nucleotide sequence ID" value="NZ_UPPP01000077.1"/>
</dbReference>
<dbReference type="PANTHER" id="PTHR43280">
    <property type="entry name" value="ARAC-FAMILY TRANSCRIPTIONAL REGULATOR"/>
    <property type="match status" value="1"/>
</dbReference>
<dbReference type="InterPro" id="IPR018771">
    <property type="entry name" value="PocR_dom"/>
</dbReference>
<evidence type="ECO:0000256" key="3">
    <source>
        <dbReference type="ARBA" id="ARBA00023163"/>
    </source>
</evidence>
<dbReference type="GO" id="GO:0003700">
    <property type="term" value="F:DNA-binding transcription factor activity"/>
    <property type="evidence" value="ECO:0007669"/>
    <property type="project" value="InterPro"/>
</dbReference>
<feature type="domain" description="HTH araC/xylS-type" evidence="4">
    <location>
        <begin position="204"/>
        <end position="302"/>
    </location>
</feature>
<accession>A0A498R7W7</accession>
<dbReference type="Gene3D" id="1.10.10.60">
    <property type="entry name" value="Homeodomain-like"/>
    <property type="match status" value="2"/>
</dbReference>
<sequence>MGEVSYLFDRNSVDKDVIAESVKAYYVSTGITVAAIDRHGNLVYSCGKCPEFCEFFQKCTQVVHTCHQEHLKGSKIAKRLGDDYVFTCSAGLVHFTSPIVAGKAFCGALIAGPILMTEPDDFAVDGILAKNKIPVVNKAELWNHLNAVPVIPPARVRYLSKLLFITACSLMPEEKFALRESRERVKQQAENIYIPDSKNSELIKLALNYINDNYNQRITLDSVASFVHLNASYFCGLLKKEIGIGFSDYLNKVRIEKSKQLLLDIKHSISEVAFLVGFENQSYYSKVFKKVTGNTPREFRECHLCKG</sequence>
<reference evidence="5 6" key="1">
    <citation type="submission" date="2018-06" db="EMBL/GenBank/DDBJ databases">
        <authorList>
            <person name="Strepis N."/>
        </authorList>
    </citation>
    <scope>NUCLEOTIDE SEQUENCE [LARGE SCALE GENOMIC DNA]</scope>
    <source>
        <strain evidence="5">LUCI</strain>
    </source>
</reference>
<keyword evidence="3" id="KW-0804">Transcription</keyword>
<dbReference type="InterPro" id="IPR020449">
    <property type="entry name" value="Tscrpt_reg_AraC-type_HTH"/>
</dbReference>
<dbReference type="OrthoDB" id="9794370at2"/>
<dbReference type="SMART" id="SM00342">
    <property type="entry name" value="HTH_ARAC"/>
    <property type="match status" value="1"/>
</dbReference>
<dbReference type="AlphaFoldDB" id="A0A498R7W7"/>
<dbReference type="Pfam" id="PF10114">
    <property type="entry name" value="PocR"/>
    <property type="match status" value="1"/>
</dbReference>
<protein>
    <submittedName>
        <fullName evidence="5">Transcription regulator hth arac- type</fullName>
    </submittedName>
</protein>
<dbReference type="SUPFAM" id="SSF46689">
    <property type="entry name" value="Homeodomain-like"/>
    <property type="match status" value="2"/>
</dbReference>
<dbReference type="InterPro" id="IPR009057">
    <property type="entry name" value="Homeodomain-like_sf"/>
</dbReference>
<evidence type="ECO:0000313" key="5">
    <source>
        <dbReference type="EMBL" id="VBB07604.1"/>
    </source>
</evidence>
<dbReference type="PRINTS" id="PR00032">
    <property type="entry name" value="HTHARAC"/>
</dbReference>
<keyword evidence="1" id="KW-0805">Transcription regulation</keyword>
<dbReference type="Proteomes" id="UP000277811">
    <property type="component" value="Unassembled WGS sequence"/>
</dbReference>
<dbReference type="PROSITE" id="PS01124">
    <property type="entry name" value="HTH_ARAC_FAMILY_2"/>
    <property type="match status" value="1"/>
</dbReference>
<gene>
    <name evidence="5" type="ORF">LUCI_2869</name>
</gene>
<dbReference type="InterPro" id="IPR018062">
    <property type="entry name" value="HTH_AraC-typ_CS"/>
</dbReference>
<proteinExistence type="predicted"/>
<dbReference type="PROSITE" id="PS00041">
    <property type="entry name" value="HTH_ARAC_FAMILY_1"/>
    <property type="match status" value="1"/>
</dbReference>
<evidence type="ECO:0000256" key="1">
    <source>
        <dbReference type="ARBA" id="ARBA00023015"/>
    </source>
</evidence>
<dbReference type="Pfam" id="PF12833">
    <property type="entry name" value="HTH_18"/>
    <property type="match status" value="1"/>
</dbReference>
<name>A0A498R7W7_9FIRM</name>
<keyword evidence="2" id="KW-0238">DNA-binding</keyword>
<evidence type="ECO:0000259" key="4">
    <source>
        <dbReference type="PROSITE" id="PS01124"/>
    </source>
</evidence>
<dbReference type="GO" id="GO:0043565">
    <property type="term" value="F:sequence-specific DNA binding"/>
    <property type="evidence" value="ECO:0007669"/>
    <property type="project" value="InterPro"/>
</dbReference>
<evidence type="ECO:0000256" key="2">
    <source>
        <dbReference type="ARBA" id="ARBA00023125"/>
    </source>
</evidence>
<dbReference type="EMBL" id="UPPP01000077">
    <property type="protein sequence ID" value="VBB07604.1"/>
    <property type="molecule type" value="Genomic_DNA"/>
</dbReference>
<keyword evidence="6" id="KW-1185">Reference proteome</keyword>